<dbReference type="Proteomes" id="UP000886667">
    <property type="component" value="Unassembled WGS sequence"/>
</dbReference>
<dbReference type="EMBL" id="JAEPCM010000214">
    <property type="protein sequence ID" value="MCG7946000.1"/>
    <property type="molecule type" value="Genomic_DNA"/>
</dbReference>
<dbReference type="PANTHER" id="PTHR44196">
    <property type="entry name" value="DEHYDROGENASE/REDUCTASE SDR FAMILY MEMBER 7B"/>
    <property type="match status" value="1"/>
</dbReference>
<dbReference type="PRINTS" id="PR00081">
    <property type="entry name" value="GDHRDH"/>
</dbReference>
<gene>
    <name evidence="3" type="ORF">JAZ07_06575</name>
</gene>
<comment type="caution">
    <text evidence="3">The sequence shown here is derived from an EMBL/GenBank/DDBJ whole genome shotgun (WGS) entry which is preliminary data.</text>
</comment>
<accession>A0A9E4KAB4</accession>
<dbReference type="AlphaFoldDB" id="A0A9E4KAB4"/>
<evidence type="ECO:0000256" key="1">
    <source>
        <dbReference type="ARBA" id="ARBA00006484"/>
    </source>
</evidence>
<name>A0A9E4KAB4_9GAMM</name>
<reference evidence="3" key="1">
    <citation type="journal article" date="2021" name="Proc. Natl. Acad. Sci. U.S.A.">
        <title>Global biogeography of chemosynthetic symbionts reveals both localized and globally distributed symbiont groups. .</title>
        <authorList>
            <person name="Osvatic J.T."/>
            <person name="Wilkins L.G.E."/>
            <person name="Leibrecht L."/>
            <person name="Leray M."/>
            <person name="Zauner S."/>
            <person name="Polzin J."/>
            <person name="Camacho Y."/>
            <person name="Gros O."/>
            <person name="van Gils J.A."/>
            <person name="Eisen J.A."/>
            <person name="Petersen J.M."/>
            <person name="Yuen B."/>
        </authorList>
    </citation>
    <scope>NUCLEOTIDE SEQUENCE</scope>
    <source>
        <strain evidence="3">MAGclacostrist064TRANS</strain>
    </source>
</reference>
<evidence type="ECO:0000313" key="4">
    <source>
        <dbReference type="Proteomes" id="UP000886667"/>
    </source>
</evidence>
<protein>
    <submittedName>
        <fullName evidence="3">SDR family NAD(P)-dependent oxidoreductase</fullName>
    </submittedName>
</protein>
<proteinExistence type="inferred from homology"/>
<dbReference type="InterPro" id="IPR002347">
    <property type="entry name" value="SDR_fam"/>
</dbReference>
<keyword evidence="2" id="KW-0560">Oxidoreductase</keyword>
<dbReference type="PROSITE" id="PS00061">
    <property type="entry name" value="ADH_SHORT"/>
    <property type="match status" value="1"/>
</dbReference>
<organism evidence="3 4">
    <name type="scientific">Candidatus Thiodiazotropha taylori</name>
    <dbReference type="NCBI Taxonomy" id="2792791"/>
    <lineage>
        <taxon>Bacteria</taxon>
        <taxon>Pseudomonadati</taxon>
        <taxon>Pseudomonadota</taxon>
        <taxon>Gammaproteobacteria</taxon>
        <taxon>Chromatiales</taxon>
        <taxon>Sedimenticolaceae</taxon>
        <taxon>Candidatus Thiodiazotropha</taxon>
    </lineage>
</organism>
<dbReference type="GO" id="GO:0016020">
    <property type="term" value="C:membrane"/>
    <property type="evidence" value="ECO:0007669"/>
    <property type="project" value="TreeGrafter"/>
</dbReference>
<dbReference type="InterPro" id="IPR020904">
    <property type="entry name" value="Sc_DH/Rdtase_CS"/>
</dbReference>
<evidence type="ECO:0000256" key="2">
    <source>
        <dbReference type="ARBA" id="ARBA00023002"/>
    </source>
</evidence>
<dbReference type="PANTHER" id="PTHR44196:SF1">
    <property type="entry name" value="DEHYDROGENASE_REDUCTASE SDR FAMILY MEMBER 7B"/>
    <property type="match status" value="1"/>
</dbReference>
<dbReference type="Gene3D" id="3.40.50.720">
    <property type="entry name" value="NAD(P)-binding Rossmann-like Domain"/>
    <property type="match status" value="1"/>
</dbReference>
<comment type="similarity">
    <text evidence="1">Belongs to the short-chain dehydrogenases/reductases (SDR) family.</text>
</comment>
<dbReference type="GO" id="GO:0016491">
    <property type="term" value="F:oxidoreductase activity"/>
    <property type="evidence" value="ECO:0007669"/>
    <property type="project" value="UniProtKB-KW"/>
</dbReference>
<sequence>MVHPRNDEQNRSPVAWITGGGSGIGRSLAHALSDMGWTVVISGRNREKLSRTAEAGDRHTIRQIALDVTDAQSVNDVIGEIEREYGSVDYAFLNAGDYSPMRLSDFDPELFRRLNDVNYLGVVNCIAALIPGMRQRAQGQILITASLSGYCGLPGAAPYSATKAALINLAESLQPELLQLGIRIRLINPGFVATDLTDKNDFKMPFLITPAMAAKAIKDQLMSKRFEIRFPTKFSWIMRLLSWMPYRVYFAVTRRLLK</sequence>
<dbReference type="InterPro" id="IPR036291">
    <property type="entry name" value="NAD(P)-bd_dom_sf"/>
</dbReference>
<evidence type="ECO:0000313" key="3">
    <source>
        <dbReference type="EMBL" id="MCG7946000.1"/>
    </source>
</evidence>
<dbReference type="SUPFAM" id="SSF51735">
    <property type="entry name" value="NAD(P)-binding Rossmann-fold domains"/>
    <property type="match status" value="1"/>
</dbReference>
<dbReference type="Pfam" id="PF00106">
    <property type="entry name" value="adh_short"/>
    <property type="match status" value="1"/>
</dbReference>